<evidence type="ECO:0000259" key="1">
    <source>
        <dbReference type="Pfam" id="PF14289"/>
    </source>
</evidence>
<dbReference type="PROSITE" id="PS51257">
    <property type="entry name" value="PROKAR_LIPOPROTEIN"/>
    <property type="match status" value="1"/>
</dbReference>
<evidence type="ECO:0000313" key="3">
    <source>
        <dbReference type="Proteomes" id="UP001143545"/>
    </source>
</evidence>
<name>A0A9W6B5L0_9FLAO</name>
<gene>
    <name evidence="2" type="ORF">NBRC110019_22760</name>
</gene>
<feature type="domain" description="DUF4369" evidence="1">
    <location>
        <begin position="24"/>
        <end position="124"/>
    </location>
</feature>
<dbReference type="Proteomes" id="UP001143545">
    <property type="component" value="Unassembled WGS sequence"/>
</dbReference>
<dbReference type="RefSeq" id="WP_281755009.1">
    <property type="nucleotide sequence ID" value="NZ_BRVP01000015.1"/>
</dbReference>
<proteinExistence type="predicted"/>
<organism evidence="2 3">
    <name type="scientific">Neptunitalea chrysea</name>
    <dbReference type="NCBI Taxonomy" id="1647581"/>
    <lineage>
        <taxon>Bacteria</taxon>
        <taxon>Pseudomonadati</taxon>
        <taxon>Bacteroidota</taxon>
        <taxon>Flavobacteriia</taxon>
        <taxon>Flavobacteriales</taxon>
        <taxon>Flavobacteriaceae</taxon>
        <taxon>Neptunitalea</taxon>
    </lineage>
</organism>
<evidence type="ECO:0000313" key="2">
    <source>
        <dbReference type="EMBL" id="GLB53236.1"/>
    </source>
</evidence>
<dbReference type="AlphaFoldDB" id="A0A9W6B5L0"/>
<dbReference type="EMBL" id="BRVP01000015">
    <property type="protein sequence ID" value="GLB53236.1"/>
    <property type="molecule type" value="Genomic_DNA"/>
</dbReference>
<dbReference type="Pfam" id="PF14289">
    <property type="entry name" value="DUF4369"/>
    <property type="match status" value="1"/>
</dbReference>
<reference evidence="2" key="1">
    <citation type="submission" date="2022-07" db="EMBL/GenBank/DDBJ databases">
        <title>Taxonomy of Novel Oxalotrophic and Methylotrophic Bacteria.</title>
        <authorList>
            <person name="Sahin N."/>
            <person name="Tani A."/>
        </authorList>
    </citation>
    <scope>NUCLEOTIDE SEQUENCE</scope>
    <source>
        <strain evidence="2">AM327</strain>
    </source>
</reference>
<protein>
    <recommendedName>
        <fullName evidence="1">DUF4369 domain-containing protein</fullName>
    </recommendedName>
</protein>
<sequence length="240" mass="27638">MKKYITAILLTAVLISCGKDENTMTINGNIKGLKLGTLYFQRLSDSATYVNIDTFKIDGDGKFTFETPIEEPEVFFIYLDKKDQNPLNDRLMVFGESGEINIESTRDYFTVNAKITGSKLQEKYDEYRQIKSKYSHKNLDWIEQKFKAAKRDKKEKVDSLNKLIDQNTRRSYLYSINYCINNKNSEVAPYVALTDLTQTSVKYLDTINNSLSDNVASSKYGKLLNEYIGEIKKVKDSLKK</sequence>
<comment type="caution">
    <text evidence="2">The sequence shown here is derived from an EMBL/GenBank/DDBJ whole genome shotgun (WGS) entry which is preliminary data.</text>
</comment>
<dbReference type="InterPro" id="IPR025380">
    <property type="entry name" value="DUF4369"/>
</dbReference>
<accession>A0A9W6B5L0</accession>
<keyword evidence="3" id="KW-1185">Reference proteome</keyword>